<feature type="domain" description="C-type lectin" evidence="6">
    <location>
        <begin position="37"/>
        <end position="153"/>
    </location>
</feature>
<dbReference type="AlphaFoldDB" id="A0AAF3F4G7"/>
<dbReference type="SUPFAM" id="SSF56436">
    <property type="entry name" value="C-type lectin-like"/>
    <property type="match status" value="1"/>
</dbReference>
<evidence type="ECO:0000256" key="1">
    <source>
        <dbReference type="ARBA" id="ARBA00022737"/>
    </source>
</evidence>
<keyword evidence="4" id="KW-0732">Signal</keyword>
<dbReference type="Pfam" id="PF00431">
    <property type="entry name" value="CUB"/>
    <property type="match status" value="2"/>
</dbReference>
<dbReference type="Gene3D" id="2.60.120.290">
    <property type="entry name" value="Spermadhesin, CUB domain"/>
    <property type="match status" value="2"/>
</dbReference>
<evidence type="ECO:0000313" key="8">
    <source>
        <dbReference type="WBParaSite" id="MBELARI_LOCUS20685"/>
    </source>
</evidence>
<comment type="caution">
    <text evidence="3">Lacks conserved residue(s) required for the propagation of feature annotation.</text>
</comment>
<dbReference type="InterPro" id="IPR001304">
    <property type="entry name" value="C-type_lectin-like"/>
</dbReference>
<dbReference type="PANTHER" id="PTHR24251">
    <property type="entry name" value="OVOCHYMASE-RELATED"/>
    <property type="match status" value="1"/>
</dbReference>
<keyword evidence="1" id="KW-0677">Repeat</keyword>
<dbReference type="InterPro" id="IPR016186">
    <property type="entry name" value="C-type_lectin-like/link_sf"/>
</dbReference>
<dbReference type="InterPro" id="IPR000859">
    <property type="entry name" value="CUB_dom"/>
</dbReference>
<sequence>MLLILLLVLSFVGIVTAATDPPTTAPAPPCPEKWKEIGSMCYWYSDNVFRPWSGAQSFCNDIGGNLAGTTDKTLADVEKLISSTLYTTWTGLNKINATNWQFVDGTLFLASQWSKGEPGDGRGNCGAIRSSPVPDNNGYIALGCQYSQPFLCSQKFASCPDTNFTSIKGSLTSPNYPDNYANNEYCIQRIIAPSGYFIALTFDAWIVQKDKDAVLIYDGYYPSAAANLMATITVDPTNSTLSPYPNSFQTKSNVMSVIFKSDSLINYKGWHANYQSFTPTDPGYQNGTSGTLTSPNYPNNYPNDVEQYQYVTTANGTQIQATFSSFAVEGLYNDYLLIFDGPDQKSPVIGNFSGLLAGVPDSVKTSGNAMTLYFFTNSLINFKGFSLDWTIV</sequence>
<feature type="chain" id="PRO_5041993351" evidence="4">
    <location>
        <begin position="18"/>
        <end position="392"/>
    </location>
</feature>
<feature type="signal peptide" evidence="4">
    <location>
        <begin position="1"/>
        <end position="17"/>
    </location>
</feature>
<feature type="domain" description="CUB" evidence="5">
    <location>
        <begin position="159"/>
        <end position="277"/>
    </location>
</feature>
<proteinExistence type="predicted"/>
<dbReference type="PROSITE" id="PS01180">
    <property type="entry name" value="CUB"/>
    <property type="match status" value="2"/>
</dbReference>
<evidence type="ECO:0000256" key="2">
    <source>
        <dbReference type="ARBA" id="ARBA00023157"/>
    </source>
</evidence>
<dbReference type="CDD" id="cd00037">
    <property type="entry name" value="CLECT"/>
    <property type="match status" value="1"/>
</dbReference>
<feature type="disulfide bond" evidence="3">
    <location>
        <begin position="159"/>
        <end position="186"/>
    </location>
</feature>
<accession>A0AAF3F4G7</accession>
<protein>
    <submittedName>
        <fullName evidence="8">Uncharacterized protein</fullName>
    </submittedName>
</protein>
<keyword evidence="2 3" id="KW-1015">Disulfide bond</keyword>
<dbReference type="InterPro" id="IPR035914">
    <property type="entry name" value="Sperma_CUB_dom_sf"/>
</dbReference>
<feature type="domain" description="CUB" evidence="5">
    <location>
        <begin position="281"/>
        <end position="392"/>
    </location>
</feature>
<dbReference type="Proteomes" id="UP000887575">
    <property type="component" value="Unassembled WGS sequence"/>
</dbReference>
<dbReference type="Gene3D" id="3.10.100.10">
    <property type="entry name" value="Mannose-Binding Protein A, subunit A"/>
    <property type="match status" value="1"/>
</dbReference>
<evidence type="ECO:0000256" key="3">
    <source>
        <dbReference type="PROSITE-ProRule" id="PRU00059"/>
    </source>
</evidence>
<dbReference type="SUPFAM" id="SSF49854">
    <property type="entry name" value="Spermadhesin, CUB domain"/>
    <property type="match status" value="2"/>
</dbReference>
<dbReference type="InterPro" id="IPR016187">
    <property type="entry name" value="CTDL_fold"/>
</dbReference>
<dbReference type="WBParaSite" id="MBELARI_LOCUS20685">
    <property type="protein sequence ID" value="MBELARI_LOCUS20685"/>
    <property type="gene ID" value="MBELARI_LOCUS20685"/>
</dbReference>
<dbReference type="PANTHER" id="PTHR24251:SF50">
    <property type="entry name" value="ATTRACTIN-LIKE 1A"/>
    <property type="match status" value="1"/>
</dbReference>
<keyword evidence="7" id="KW-1185">Reference proteome</keyword>
<organism evidence="7 8">
    <name type="scientific">Mesorhabditis belari</name>
    <dbReference type="NCBI Taxonomy" id="2138241"/>
    <lineage>
        <taxon>Eukaryota</taxon>
        <taxon>Metazoa</taxon>
        <taxon>Ecdysozoa</taxon>
        <taxon>Nematoda</taxon>
        <taxon>Chromadorea</taxon>
        <taxon>Rhabditida</taxon>
        <taxon>Rhabditina</taxon>
        <taxon>Rhabditomorpha</taxon>
        <taxon>Rhabditoidea</taxon>
        <taxon>Rhabditidae</taxon>
        <taxon>Mesorhabditinae</taxon>
        <taxon>Mesorhabditis</taxon>
    </lineage>
</organism>
<dbReference type="Pfam" id="PF00059">
    <property type="entry name" value="Lectin_C"/>
    <property type="match status" value="1"/>
</dbReference>
<name>A0AAF3F4G7_9BILA</name>
<dbReference type="SMART" id="SM00042">
    <property type="entry name" value="CUB"/>
    <property type="match status" value="2"/>
</dbReference>
<reference evidence="8" key="1">
    <citation type="submission" date="2024-02" db="UniProtKB">
        <authorList>
            <consortium name="WormBaseParasite"/>
        </authorList>
    </citation>
    <scope>IDENTIFICATION</scope>
</reference>
<evidence type="ECO:0000256" key="4">
    <source>
        <dbReference type="SAM" id="SignalP"/>
    </source>
</evidence>
<evidence type="ECO:0000259" key="5">
    <source>
        <dbReference type="PROSITE" id="PS01180"/>
    </source>
</evidence>
<evidence type="ECO:0000259" key="6">
    <source>
        <dbReference type="PROSITE" id="PS50041"/>
    </source>
</evidence>
<dbReference type="SMART" id="SM00034">
    <property type="entry name" value="CLECT"/>
    <property type="match status" value="1"/>
</dbReference>
<dbReference type="CDD" id="cd00041">
    <property type="entry name" value="CUB"/>
    <property type="match status" value="2"/>
</dbReference>
<dbReference type="PROSITE" id="PS50041">
    <property type="entry name" value="C_TYPE_LECTIN_2"/>
    <property type="match status" value="1"/>
</dbReference>
<evidence type="ECO:0000313" key="7">
    <source>
        <dbReference type="Proteomes" id="UP000887575"/>
    </source>
</evidence>